<organism evidence="1 2">
    <name type="scientific">Lucifera butyrica</name>
    <dbReference type="NCBI Taxonomy" id="1351585"/>
    <lineage>
        <taxon>Bacteria</taxon>
        <taxon>Bacillati</taxon>
        <taxon>Bacillota</taxon>
        <taxon>Negativicutes</taxon>
        <taxon>Veillonellales</taxon>
        <taxon>Veillonellaceae</taxon>
        <taxon>Lucifera</taxon>
    </lineage>
</organism>
<evidence type="ECO:0008006" key="3">
    <source>
        <dbReference type="Google" id="ProtNLM"/>
    </source>
</evidence>
<protein>
    <recommendedName>
        <fullName evidence="3">EF2563 family selenium-dependent molybdenum hydroxylase system protein</fullName>
    </recommendedName>
</protein>
<dbReference type="AlphaFoldDB" id="A0A498RC06"/>
<sequence length="267" mass="28152">MSKTVIIKGAGDIATGIACRLYRSGFRVVMTEIFRPTVIRRTVAFAEAVYEGRTEVEGITAVRTEPDRVEESLDAGLIPVLVDPEASSARRIACVALVDAILAKKNTGTALSDAPVVIAIGPGFIAGKDVHAVIETMRGHYLGRVILAGSALPNTGAPGEIGGYTVERVLRAPAGGIFRGLRRIGDAVRSGDAIAMVDGQTVPATIDGILRGLLHDGLKVYRGMKIGDIDPRCKPEHCFSVSDKARAVGGGVLEAILSLTKLVEKDR</sequence>
<dbReference type="RefSeq" id="WP_122627618.1">
    <property type="nucleotide sequence ID" value="NZ_UPPP01000066.1"/>
</dbReference>
<accession>A0A498RC06</accession>
<keyword evidence="2" id="KW-1185">Reference proteome</keyword>
<proteinExistence type="predicted"/>
<evidence type="ECO:0000313" key="2">
    <source>
        <dbReference type="Proteomes" id="UP000277811"/>
    </source>
</evidence>
<evidence type="ECO:0000313" key="1">
    <source>
        <dbReference type="EMBL" id="VBB06678.1"/>
    </source>
</evidence>
<reference evidence="1 2" key="1">
    <citation type="submission" date="2018-06" db="EMBL/GenBank/DDBJ databases">
        <authorList>
            <person name="Strepis N."/>
        </authorList>
    </citation>
    <scope>NUCLEOTIDE SEQUENCE [LARGE SCALE GENOMIC DNA]</scope>
    <source>
        <strain evidence="1">LUCI</strain>
    </source>
</reference>
<dbReference type="InterPro" id="IPR036291">
    <property type="entry name" value="NAD(P)-bd_dom_sf"/>
</dbReference>
<gene>
    <name evidence="1" type="ORF">LUCI_1914</name>
</gene>
<dbReference type="SUPFAM" id="SSF51735">
    <property type="entry name" value="NAD(P)-binding Rossmann-fold domains"/>
    <property type="match status" value="1"/>
</dbReference>
<dbReference type="NCBIfam" id="TIGR03309">
    <property type="entry name" value="matur_yqeB"/>
    <property type="match status" value="1"/>
</dbReference>
<dbReference type="OrthoDB" id="9815497at2"/>
<dbReference type="EMBL" id="UPPP01000066">
    <property type="protein sequence ID" value="VBB06678.1"/>
    <property type="molecule type" value="Genomic_DNA"/>
</dbReference>
<dbReference type="InterPro" id="IPR017695">
    <property type="entry name" value="Se-dep_Mo_hydrolase_YqeB"/>
</dbReference>
<dbReference type="Proteomes" id="UP000277811">
    <property type="component" value="Unassembled WGS sequence"/>
</dbReference>
<name>A0A498RC06_9FIRM</name>